<evidence type="ECO:0000256" key="1">
    <source>
        <dbReference type="ARBA" id="ARBA00004651"/>
    </source>
</evidence>
<evidence type="ECO:0000313" key="9">
    <source>
        <dbReference type="EMBL" id="TVZ05473.1"/>
    </source>
</evidence>
<dbReference type="OrthoDB" id="5137249at2"/>
<organism evidence="9 10">
    <name type="scientific">Trebonia kvetii</name>
    <dbReference type="NCBI Taxonomy" id="2480626"/>
    <lineage>
        <taxon>Bacteria</taxon>
        <taxon>Bacillati</taxon>
        <taxon>Actinomycetota</taxon>
        <taxon>Actinomycetes</taxon>
        <taxon>Streptosporangiales</taxon>
        <taxon>Treboniaceae</taxon>
        <taxon>Trebonia</taxon>
    </lineage>
</organism>
<evidence type="ECO:0000256" key="3">
    <source>
        <dbReference type="ARBA" id="ARBA00022692"/>
    </source>
</evidence>
<protein>
    <submittedName>
        <fullName evidence="9">ABC transporter permease</fullName>
    </submittedName>
</protein>
<reference evidence="9 10" key="1">
    <citation type="submission" date="2018-11" db="EMBL/GenBank/DDBJ databases">
        <title>Trebonia kvetii gen.nov., sp.nov., a novel acidophilic actinobacterium, and proposal of the new actinobacterial family Treboniaceae fam. nov.</title>
        <authorList>
            <person name="Rapoport D."/>
            <person name="Sagova-Mareckova M."/>
            <person name="Sedlacek I."/>
            <person name="Provaznik J."/>
            <person name="Kralova S."/>
            <person name="Pavlinic D."/>
            <person name="Benes V."/>
            <person name="Kopecky J."/>
        </authorList>
    </citation>
    <scope>NUCLEOTIDE SEQUENCE [LARGE SCALE GENOMIC DNA]</scope>
    <source>
        <strain evidence="9 10">15Tr583</strain>
    </source>
</reference>
<evidence type="ECO:0000256" key="7">
    <source>
        <dbReference type="SAM" id="Phobius"/>
    </source>
</evidence>
<sequence>MISFGPGAAKQTGLATLERRWASFCASIQQSTCLVTSQRPNTVNNYAAIDGTPAVLAGVLAVLGLGVLAQFTVASARSRRRDYAVLKVLGLRRAQLRAVALGQASAVTVAALVIGIPFGAVAGRWAWQAFASQALVVEAWIVAPRHPDHGGRQVRAARLKTACREERLEPPGPAPDVRDFDAGPGVEDQVAEHPEHRPVHGRPLKIAGQPFRVELGEHIVRGPQLIGLVVHRSSMAQRLPARGVSRHRRRITDYDGLSLTRAGPCHSMS</sequence>
<keyword evidence="10" id="KW-1185">Reference proteome</keyword>
<feature type="domain" description="ABC3 transporter permease C-terminal" evidence="8">
    <location>
        <begin position="55"/>
        <end position="126"/>
    </location>
</feature>
<dbReference type="InterPro" id="IPR003838">
    <property type="entry name" value="ABC3_permease_C"/>
</dbReference>
<keyword evidence="4 7" id="KW-1133">Transmembrane helix</keyword>
<keyword evidence="5 7" id="KW-0472">Membrane</keyword>
<feature type="region of interest" description="Disordered" evidence="6">
    <location>
        <begin position="166"/>
        <end position="185"/>
    </location>
</feature>
<evidence type="ECO:0000259" key="8">
    <source>
        <dbReference type="Pfam" id="PF02687"/>
    </source>
</evidence>
<evidence type="ECO:0000256" key="2">
    <source>
        <dbReference type="ARBA" id="ARBA00022475"/>
    </source>
</evidence>
<name>A0A6P2C7G6_9ACTN</name>
<evidence type="ECO:0000256" key="4">
    <source>
        <dbReference type="ARBA" id="ARBA00022989"/>
    </source>
</evidence>
<accession>A0A6P2C7G6</accession>
<dbReference type="EMBL" id="RPFW01000002">
    <property type="protein sequence ID" value="TVZ05473.1"/>
    <property type="molecule type" value="Genomic_DNA"/>
</dbReference>
<gene>
    <name evidence="9" type="ORF">EAS64_13080</name>
</gene>
<proteinExistence type="predicted"/>
<dbReference type="Pfam" id="PF02687">
    <property type="entry name" value="FtsX"/>
    <property type="match status" value="1"/>
</dbReference>
<keyword evidence="2" id="KW-1003">Cell membrane</keyword>
<feature type="transmembrane region" description="Helical" evidence="7">
    <location>
        <begin position="96"/>
        <end position="119"/>
    </location>
</feature>
<comment type="subcellular location">
    <subcellularLocation>
        <location evidence="1">Cell membrane</location>
        <topology evidence="1">Multi-pass membrane protein</topology>
    </subcellularLocation>
</comment>
<dbReference type="AlphaFoldDB" id="A0A6P2C7G6"/>
<evidence type="ECO:0000256" key="6">
    <source>
        <dbReference type="SAM" id="MobiDB-lite"/>
    </source>
</evidence>
<dbReference type="GO" id="GO:0005886">
    <property type="term" value="C:plasma membrane"/>
    <property type="evidence" value="ECO:0007669"/>
    <property type="project" value="UniProtKB-SubCell"/>
</dbReference>
<keyword evidence="3 7" id="KW-0812">Transmembrane</keyword>
<evidence type="ECO:0000256" key="5">
    <source>
        <dbReference type="ARBA" id="ARBA00023136"/>
    </source>
</evidence>
<evidence type="ECO:0000313" key="10">
    <source>
        <dbReference type="Proteomes" id="UP000460272"/>
    </source>
</evidence>
<comment type="caution">
    <text evidence="9">The sequence shown here is derived from an EMBL/GenBank/DDBJ whole genome shotgun (WGS) entry which is preliminary data.</text>
</comment>
<dbReference type="Proteomes" id="UP000460272">
    <property type="component" value="Unassembled WGS sequence"/>
</dbReference>
<feature type="transmembrane region" description="Helical" evidence="7">
    <location>
        <begin position="54"/>
        <end position="76"/>
    </location>
</feature>